<dbReference type="PATRIC" id="fig|1324957.4.peg.48"/>
<organism evidence="1 2">
    <name type="scientific">Candidatus Halobonum tyrrellensis G22</name>
    <dbReference type="NCBI Taxonomy" id="1324957"/>
    <lineage>
        <taxon>Archaea</taxon>
        <taxon>Methanobacteriati</taxon>
        <taxon>Methanobacteriota</taxon>
        <taxon>Stenosarchaea group</taxon>
        <taxon>Halobacteria</taxon>
        <taxon>Halobacteriales</taxon>
        <taxon>Haloferacaceae</taxon>
        <taxon>Candidatus Halobonum</taxon>
    </lineage>
</organism>
<dbReference type="Gene3D" id="3.40.720.10">
    <property type="entry name" value="Alkaline Phosphatase, subunit A"/>
    <property type="match status" value="1"/>
</dbReference>
<dbReference type="AlphaFoldDB" id="V4HJK8"/>
<dbReference type="InterPro" id="IPR017850">
    <property type="entry name" value="Alkaline_phosphatase_core_sf"/>
</dbReference>
<evidence type="ECO:0000313" key="2">
    <source>
        <dbReference type="Proteomes" id="UP000017840"/>
    </source>
</evidence>
<evidence type="ECO:0008006" key="3">
    <source>
        <dbReference type="Google" id="ProtNLM"/>
    </source>
</evidence>
<sequence>MLDACRYDSFERLYDGYFSGDLQKRRSPGSATPEWAAKTFTADHDITYLSANPFVNSLGVPLDELRWGASCEYEWAAADHIDTVVDLWRDAWDDDLGAVTPGSVTEHARRWREETDDPLVVHYLQPHAPYLRRGTGRKLRRIRGGVAAPPEDDPPDGSAVGAVREWVERRLGRSQVAMMLGMLVELDPASVFDIGGRGFAETIRSYYEENLRLALAAASDLASDLDGRVVVTADHGEAFGEHGVWEHHVETHIPPLVDVPWLVLD</sequence>
<gene>
    <name evidence="1" type="ORF">K933_00232</name>
</gene>
<proteinExistence type="predicted"/>
<name>V4HJK8_9EURY</name>
<reference evidence="1 2" key="1">
    <citation type="journal article" date="2013" name="Genome Announc.">
        <title>Draft Genome Sequence of 'Candidatus Halobonum tyrrellensis' Strain G22, Isolated from the Hypersaline Waters of Lake Tyrrell, Australia.</title>
        <authorList>
            <person name="Ugalde J.A."/>
            <person name="Narasingarao P."/>
            <person name="Kuo S."/>
            <person name="Podell S."/>
            <person name="Allen E.E."/>
        </authorList>
    </citation>
    <scope>NUCLEOTIDE SEQUENCE [LARGE SCALE GENOMIC DNA]</scope>
    <source>
        <strain evidence="1 2">G22</strain>
    </source>
</reference>
<accession>V4HJK8</accession>
<dbReference type="eggNOG" id="arCOG04525">
    <property type="taxonomic scope" value="Archaea"/>
</dbReference>
<evidence type="ECO:0000313" key="1">
    <source>
        <dbReference type="EMBL" id="ESP89943.1"/>
    </source>
</evidence>
<dbReference type="EMBL" id="ASGZ01000002">
    <property type="protein sequence ID" value="ESP89943.1"/>
    <property type="molecule type" value="Genomic_DNA"/>
</dbReference>
<dbReference type="Proteomes" id="UP000017840">
    <property type="component" value="Unassembled WGS sequence"/>
</dbReference>
<comment type="caution">
    <text evidence="1">The sequence shown here is derived from an EMBL/GenBank/DDBJ whole genome shotgun (WGS) entry which is preliminary data.</text>
</comment>
<protein>
    <recommendedName>
        <fullName evidence="3">Sulfatase</fullName>
    </recommendedName>
</protein>
<keyword evidence="2" id="KW-1185">Reference proteome</keyword>
<dbReference type="SUPFAM" id="SSF53649">
    <property type="entry name" value="Alkaline phosphatase-like"/>
    <property type="match status" value="1"/>
</dbReference>